<feature type="region of interest" description="Disordered" evidence="1">
    <location>
        <begin position="172"/>
        <end position="278"/>
    </location>
</feature>
<dbReference type="EMBL" id="CP076023">
    <property type="protein sequence ID" value="QWC16566.1"/>
    <property type="molecule type" value="Genomic_DNA"/>
</dbReference>
<evidence type="ECO:0000313" key="3">
    <source>
        <dbReference type="Proteomes" id="UP000679335"/>
    </source>
</evidence>
<evidence type="ECO:0000256" key="1">
    <source>
        <dbReference type="SAM" id="MobiDB-lite"/>
    </source>
</evidence>
<feature type="compositionally biased region" description="Basic and acidic residues" evidence="1">
    <location>
        <begin position="263"/>
        <end position="274"/>
    </location>
</feature>
<dbReference type="RefSeq" id="WP_208197129.1">
    <property type="nucleotide sequence ID" value="NZ_CP076023.1"/>
</dbReference>
<dbReference type="Proteomes" id="UP000679335">
    <property type="component" value="Chromosome"/>
</dbReference>
<name>A0ABX8GM11_9CELL</name>
<feature type="compositionally biased region" description="Low complexity" evidence="1">
    <location>
        <begin position="253"/>
        <end position="262"/>
    </location>
</feature>
<sequence>MTSLDDVVDELYGGTLDDFVARRDAAVRAAKAAKDKELAGRIGSLRKPTVAAWAVNVLVRDDPSLADALRDLGEGMRDAERNLDGPALRELGKQRRALVSGLVARARRLAADGGQKLSTAAAQEVEHTLTAALADPTVADAVAAGTLTHGTEHVGFGAAPAVRDDRAALLPESGSNAAQSGAREEAPRGRAGGDGAVARLRVRDGAVEGSRRAARTSSGESTGTSTGATGAEARERERREKERERLRRRHEQAVAAREAAQADLDRARTRHEDTATAEQQAVAALEDAETTSAQAYAAEEELVRALADVRRRLADARAALPRVDETLVTARARAREHEKAVRAAARELERATKAAERARDQERRASDELP</sequence>
<reference evidence="2 3" key="1">
    <citation type="submission" date="2021-05" db="EMBL/GenBank/DDBJ databases">
        <title>Novel species in genus Cellulomonas.</title>
        <authorList>
            <person name="Zhang G."/>
        </authorList>
    </citation>
    <scope>NUCLEOTIDE SEQUENCE [LARGE SCALE GENOMIC DNA]</scope>
    <source>
        <strain evidence="3">zg-ZUI157</strain>
    </source>
</reference>
<evidence type="ECO:0000313" key="2">
    <source>
        <dbReference type="EMBL" id="QWC16566.1"/>
    </source>
</evidence>
<evidence type="ECO:0008006" key="4">
    <source>
        <dbReference type="Google" id="ProtNLM"/>
    </source>
</evidence>
<gene>
    <name evidence="2" type="ORF">KKR89_02535</name>
</gene>
<feature type="compositionally biased region" description="Basic and acidic residues" evidence="1">
    <location>
        <begin position="201"/>
        <end position="211"/>
    </location>
</feature>
<organism evidence="2 3">
    <name type="scientific">Cellulomonas dongxiuzhuiae</name>
    <dbReference type="NCBI Taxonomy" id="2819979"/>
    <lineage>
        <taxon>Bacteria</taxon>
        <taxon>Bacillati</taxon>
        <taxon>Actinomycetota</taxon>
        <taxon>Actinomycetes</taxon>
        <taxon>Micrococcales</taxon>
        <taxon>Cellulomonadaceae</taxon>
        <taxon>Cellulomonas</taxon>
    </lineage>
</organism>
<feature type="compositionally biased region" description="Basic and acidic residues" evidence="1">
    <location>
        <begin position="232"/>
        <end position="245"/>
    </location>
</feature>
<proteinExistence type="predicted"/>
<keyword evidence="3" id="KW-1185">Reference proteome</keyword>
<feature type="region of interest" description="Disordered" evidence="1">
    <location>
        <begin position="348"/>
        <end position="370"/>
    </location>
</feature>
<feature type="compositionally biased region" description="Low complexity" evidence="1">
    <location>
        <begin position="215"/>
        <end position="231"/>
    </location>
</feature>
<protein>
    <recommendedName>
        <fullName evidence="4">Transposase</fullName>
    </recommendedName>
</protein>
<accession>A0ABX8GM11</accession>